<proteinExistence type="inferred from homology"/>
<gene>
    <name evidence="3" type="ORF">VTAP4600_B0699</name>
</gene>
<name>A0A2N8ZK69_9VIBR</name>
<sequence length="268" mass="30100">MNKTEPKTLTLKHRQQITPNMLRLTLNGPALDAIIQAYGEEYANHYAGAYIKLELTEEGSAYIESADVSQEPRLRTYSIRRFDIQAKEIDIDFVLHGNEPSNGLASYWAQNANIGSKISIRGPGSIKPVETSADAFCLAADMTALPALSTVLEQLHSDAIGFAVIQVTSEADQQPLNKPDGIELIWVTSGADHQDKSPLVEVFENQPWPSGVVFAWAACEFSSMRQLRKYLRNEKSVDKDNLYLSSYWKQGRTEDQHKIDKRKDLEQQ</sequence>
<feature type="domain" description="FAD-binding FR-type" evidence="2">
    <location>
        <begin position="4"/>
        <end position="130"/>
    </location>
</feature>
<keyword evidence="4" id="KW-1185">Reference proteome</keyword>
<evidence type="ECO:0000259" key="2">
    <source>
        <dbReference type="PROSITE" id="PS51384"/>
    </source>
</evidence>
<comment type="similarity">
    <text evidence="1">Belongs to the SIP oxidoreductase family.</text>
</comment>
<reference evidence="3 4" key="1">
    <citation type="submission" date="2017-10" db="EMBL/GenBank/DDBJ databases">
        <authorList>
            <person name="Banno H."/>
            <person name="Chua N.-H."/>
        </authorList>
    </citation>
    <scope>NUCLEOTIDE SEQUENCE [LARGE SCALE GENOMIC DNA]</scope>
    <source>
        <strain evidence="3">Vibrio tapetis CECT4600</strain>
    </source>
</reference>
<evidence type="ECO:0000313" key="3">
    <source>
        <dbReference type="EMBL" id="SON52310.1"/>
    </source>
</evidence>
<dbReference type="InterPro" id="IPR007037">
    <property type="entry name" value="SIP_rossman_dom"/>
</dbReference>
<dbReference type="SUPFAM" id="SSF63380">
    <property type="entry name" value="Riboflavin synthase domain-like"/>
    <property type="match status" value="1"/>
</dbReference>
<dbReference type="RefSeq" id="WP_102524595.1">
    <property type="nucleotide sequence ID" value="NZ_LT960612.1"/>
</dbReference>
<dbReference type="AlphaFoldDB" id="A0A2N8ZK69"/>
<dbReference type="Pfam" id="PF04954">
    <property type="entry name" value="SIP"/>
    <property type="match status" value="1"/>
</dbReference>
<protein>
    <submittedName>
        <fullName evidence="3">Putative Siderophore-interacting protein</fullName>
    </submittedName>
</protein>
<dbReference type="EMBL" id="LT960612">
    <property type="protein sequence ID" value="SON52310.1"/>
    <property type="molecule type" value="Genomic_DNA"/>
</dbReference>
<dbReference type="InterPro" id="IPR039261">
    <property type="entry name" value="FNR_nucleotide-bd"/>
</dbReference>
<dbReference type="PANTHER" id="PTHR30157">
    <property type="entry name" value="FERRIC REDUCTASE, NADPH-DEPENDENT"/>
    <property type="match status" value="1"/>
</dbReference>
<accession>A0A2N8ZK69</accession>
<dbReference type="CDD" id="cd06193">
    <property type="entry name" value="siderophore_interacting"/>
    <property type="match status" value="1"/>
</dbReference>
<dbReference type="PROSITE" id="PS51384">
    <property type="entry name" value="FAD_FR"/>
    <property type="match status" value="1"/>
</dbReference>
<dbReference type="InterPro" id="IPR017927">
    <property type="entry name" value="FAD-bd_FR_type"/>
</dbReference>
<evidence type="ECO:0000313" key="4">
    <source>
        <dbReference type="Proteomes" id="UP000235828"/>
    </source>
</evidence>
<dbReference type="InterPro" id="IPR017938">
    <property type="entry name" value="Riboflavin_synthase-like_b-brl"/>
</dbReference>
<dbReference type="Proteomes" id="UP000235828">
    <property type="component" value="Chromosome B"/>
</dbReference>
<dbReference type="Gene3D" id="2.40.30.10">
    <property type="entry name" value="Translation factors"/>
    <property type="match status" value="1"/>
</dbReference>
<dbReference type="Gene3D" id="3.40.50.80">
    <property type="entry name" value="Nucleotide-binding domain of ferredoxin-NADP reductase (FNR) module"/>
    <property type="match status" value="1"/>
</dbReference>
<dbReference type="InterPro" id="IPR039374">
    <property type="entry name" value="SIP_fam"/>
</dbReference>
<organism evidence="3 4">
    <name type="scientific">Vibrio tapetis subsp. tapetis</name>
    <dbReference type="NCBI Taxonomy" id="1671868"/>
    <lineage>
        <taxon>Bacteria</taxon>
        <taxon>Pseudomonadati</taxon>
        <taxon>Pseudomonadota</taxon>
        <taxon>Gammaproteobacteria</taxon>
        <taxon>Vibrionales</taxon>
        <taxon>Vibrionaceae</taxon>
        <taxon>Vibrio</taxon>
    </lineage>
</organism>
<dbReference type="KEGG" id="vta:B0699"/>
<dbReference type="OrthoDB" id="9814826at2"/>
<dbReference type="GO" id="GO:0016491">
    <property type="term" value="F:oxidoreductase activity"/>
    <property type="evidence" value="ECO:0007669"/>
    <property type="project" value="InterPro"/>
</dbReference>
<dbReference type="InterPro" id="IPR013113">
    <property type="entry name" value="SIP_FAD-bd"/>
</dbReference>
<dbReference type="PANTHER" id="PTHR30157:SF0">
    <property type="entry name" value="NADPH-DEPENDENT FERRIC-CHELATE REDUCTASE"/>
    <property type="match status" value="1"/>
</dbReference>
<evidence type="ECO:0000256" key="1">
    <source>
        <dbReference type="ARBA" id="ARBA00035644"/>
    </source>
</evidence>
<dbReference type="Pfam" id="PF08021">
    <property type="entry name" value="FAD_binding_9"/>
    <property type="match status" value="1"/>
</dbReference>